<gene>
    <name evidence="2" type="primary">LOC107811786</name>
</gene>
<dbReference type="PaxDb" id="4097-A0A1S4BTR5"/>
<dbReference type="OrthoDB" id="10370611at2759"/>
<feature type="compositionally biased region" description="Acidic residues" evidence="1">
    <location>
        <begin position="207"/>
        <end position="216"/>
    </location>
</feature>
<name>A0A1S4BTR5_TOBAC</name>
<protein>
    <submittedName>
        <fullName evidence="2">Uncharacterized protein</fullName>
    </submittedName>
</protein>
<dbReference type="RefSeq" id="XP_016492260.1">
    <property type="nucleotide sequence ID" value="XM_016636774.1"/>
</dbReference>
<dbReference type="KEGG" id="nta:107811786"/>
<organism evidence="2">
    <name type="scientific">Nicotiana tabacum</name>
    <name type="common">Common tobacco</name>
    <dbReference type="NCBI Taxonomy" id="4097"/>
    <lineage>
        <taxon>Eukaryota</taxon>
        <taxon>Viridiplantae</taxon>
        <taxon>Streptophyta</taxon>
        <taxon>Embryophyta</taxon>
        <taxon>Tracheophyta</taxon>
        <taxon>Spermatophyta</taxon>
        <taxon>Magnoliopsida</taxon>
        <taxon>eudicotyledons</taxon>
        <taxon>Gunneridae</taxon>
        <taxon>Pentapetalae</taxon>
        <taxon>asterids</taxon>
        <taxon>lamiids</taxon>
        <taxon>Solanales</taxon>
        <taxon>Solanaceae</taxon>
        <taxon>Nicotianoideae</taxon>
        <taxon>Nicotianeae</taxon>
        <taxon>Nicotiana</taxon>
    </lineage>
</organism>
<dbReference type="AlphaFoldDB" id="A0A1S4BTR5"/>
<sequence>MADILGWSKDVVKDLLMLGWSCICLRLKRSLILRRNQSQILFNTPASPPSLSSSLFFLSSLLPPLKAPDPQPAACRKSCIPIYQFFYSCWYRETVYWRDCTIRSSSSADYRSPWRRSEGTQSSPEDMIAIWTQTAGGMNKGRVYGIEVQSSSSHPPTTLFTGASVFQEDIEVMHQKVDQMSQEFQATQALIQKLLKKKSKKGAAMESESEEETETE</sequence>
<feature type="region of interest" description="Disordered" evidence="1">
    <location>
        <begin position="197"/>
        <end position="216"/>
    </location>
</feature>
<evidence type="ECO:0000313" key="2">
    <source>
        <dbReference type="RefSeq" id="XP_016492260.1"/>
    </source>
</evidence>
<evidence type="ECO:0000256" key="1">
    <source>
        <dbReference type="SAM" id="MobiDB-lite"/>
    </source>
</evidence>
<proteinExistence type="predicted"/>
<accession>A0A1S4BTR5</accession>
<reference evidence="2" key="1">
    <citation type="submission" date="2025-08" db="UniProtKB">
        <authorList>
            <consortium name="RefSeq"/>
        </authorList>
    </citation>
    <scope>IDENTIFICATION</scope>
</reference>